<feature type="transmembrane region" description="Helical" evidence="9">
    <location>
        <begin position="307"/>
        <end position="330"/>
    </location>
</feature>
<evidence type="ECO:0000256" key="6">
    <source>
        <dbReference type="ARBA" id="ARBA00022990"/>
    </source>
</evidence>
<dbReference type="InterPro" id="IPR010989">
    <property type="entry name" value="SNARE"/>
</dbReference>
<evidence type="ECO:0000256" key="1">
    <source>
        <dbReference type="ARBA" id="ARBA00006643"/>
    </source>
</evidence>
<dbReference type="GO" id="GO:0003729">
    <property type="term" value="F:mRNA binding"/>
    <property type="evidence" value="ECO:0007669"/>
    <property type="project" value="UniProtKB-ARBA"/>
</dbReference>
<dbReference type="Gene3D" id="1.25.40.10">
    <property type="entry name" value="Tetratricopeptide repeat domain"/>
    <property type="match status" value="3"/>
</dbReference>
<accession>A0AAW0J7S5</accession>
<dbReference type="GO" id="GO:0015031">
    <property type="term" value="P:protein transport"/>
    <property type="evidence" value="ECO:0007669"/>
    <property type="project" value="UniProtKB-KW"/>
</dbReference>
<feature type="repeat" description="PPR" evidence="8">
    <location>
        <begin position="1321"/>
        <end position="1351"/>
    </location>
</feature>
<dbReference type="NCBIfam" id="TIGR00756">
    <property type="entry name" value="PPR"/>
    <property type="match status" value="5"/>
</dbReference>
<evidence type="ECO:0000259" key="10">
    <source>
        <dbReference type="PROSITE" id="PS50192"/>
    </source>
</evidence>
<dbReference type="Pfam" id="PF14432">
    <property type="entry name" value="DYW_deaminase"/>
    <property type="match status" value="1"/>
</dbReference>
<dbReference type="FunFam" id="1.25.40.10:FF:000333">
    <property type="entry name" value="Pentatricopeptide repeat-containing protein"/>
    <property type="match status" value="1"/>
</dbReference>
<feature type="repeat" description="PPR" evidence="8">
    <location>
        <begin position="1352"/>
        <end position="1386"/>
    </location>
</feature>
<dbReference type="Pfam" id="PF13041">
    <property type="entry name" value="PPR_2"/>
    <property type="match status" value="3"/>
</dbReference>
<dbReference type="InterPro" id="IPR032867">
    <property type="entry name" value="DYW_dom"/>
</dbReference>
<feature type="domain" description="T-SNARE coiled-coil homology" evidence="10">
    <location>
        <begin position="921"/>
        <end position="983"/>
    </location>
</feature>
<evidence type="ECO:0000313" key="12">
    <source>
        <dbReference type="Proteomes" id="UP000237347"/>
    </source>
</evidence>
<dbReference type="SUPFAM" id="SSF47661">
    <property type="entry name" value="t-snare proteins"/>
    <property type="match status" value="3"/>
</dbReference>
<dbReference type="Pfam" id="PF00804">
    <property type="entry name" value="Syntaxin"/>
    <property type="match status" value="3"/>
</dbReference>
<evidence type="ECO:0000256" key="9">
    <source>
        <dbReference type="SAM" id="Phobius"/>
    </source>
</evidence>
<dbReference type="Pfam" id="PF01535">
    <property type="entry name" value="PPR"/>
    <property type="match status" value="2"/>
</dbReference>
<dbReference type="GO" id="GO:0008270">
    <property type="term" value="F:zinc ion binding"/>
    <property type="evidence" value="ECO:0007669"/>
    <property type="project" value="InterPro"/>
</dbReference>
<keyword evidence="3" id="KW-0813">Transport</keyword>
<feature type="repeat" description="PPR" evidence="8">
    <location>
        <begin position="1387"/>
        <end position="1422"/>
    </location>
</feature>
<dbReference type="Pfam" id="PF20431">
    <property type="entry name" value="E_motif"/>
    <property type="match status" value="1"/>
</dbReference>
<dbReference type="InterPro" id="IPR000727">
    <property type="entry name" value="T_SNARE_dom"/>
</dbReference>
<gene>
    <name evidence="11" type="primary">PCMP-H61_6</name>
    <name evidence="11" type="ORF">CFP56_036295</name>
</gene>
<dbReference type="FunFam" id="1.20.5.110:FF:000008">
    <property type="entry name" value="Syntaxin 132"/>
    <property type="match status" value="2"/>
</dbReference>
<evidence type="ECO:0000313" key="11">
    <source>
        <dbReference type="EMBL" id="KAK7822608.1"/>
    </source>
</evidence>
<comment type="caution">
    <text evidence="11">The sequence shown here is derived from an EMBL/GenBank/DDBJ whole genome shotgun (WGS) entry which is preliminary data.</text>
</comment>
<comment type="similarity">
    <text evidence="2">Belongs to the syntaxin family.</text>
</comment>
<protein>
    <submittedName>
        <fullName evidence="11">Pentatricopeptide repeat-containing protein</fullName>
    </submittedName>
</protein>
<dbReference type="SMART" id="SM00397">
    <property type="entry name" value="t_SNARE"/>
    <property type="match status" value="2"/>
</dbReference>
<keyword evidence="9" id="KW-0472">Membrane</keyword>
<dbReference type="EMBL" id="PKMF04000660">
    <property type="protein sequence ID" value="KAK7822608.1"/>
    <property type="molecule type" value="Genomic_DNA"/>
</dbReference>
<keyword evidence="9" id="KW-1133">Transmembrane helix</keyword>
<dbReference type="CDD" id="cd00179">
    <property type="entry name" value="SynN"/>
    <property type="match status" value="2"/>
</dbReference>
<dbReference type="GO" id="GO:0009451">
    <property type="term" value="P:RNA modification"/>
    <property type="evidence" value="ECO:0007669"/>
    <property type="project" value="InterPro"/>
</dbReference>
<dbReference type="PROSITE" id="PS51375">
    <property type="entry name" value="PPR"/>
    <property type="match status" value="5"/>
</dbReference>
<dbReference type="PANTHER" id="PTHR47926">
    <property type="entry name" value="PENTATRICOPEPTIDE REPEAT-CONTAINING PROTEIN"/>
    <property type="match status" value="1"/>
</dbReference>
<dbReference type="Pfam" id="PF08295">
    <property type="entry name" value="Sin3_corepress"/>
    <property type="match status" value="1"/>
</dbReference>
<keyword evidence="12" id="KW-1185">Reference proteome</keyword>
<reference evidence="11 12" key="1">
    <citation type="journal article" date="2018" name="Sci. Data">
        <title>The draft genome sequence of cork oak.</title>
        <authorList>
            <person name="Ramos A.M."/>
            <person name="Usie A."/>
            <person name="Barbosa P."/>
            <person name="Barros P.M."/>
            <person name="Capote T."/>
            <person name="Chaves I."/>
            <person name="Simoes F."/>
            <person name="Abreu I."/>
            <person name="Carrasquinho I."/>
            <person name="Faro C."/>
            <person name="Guimaraes J.B."/>
            <person name="Mendonca D."/>
            <person name="Nobrega F."/>
            <person name="Rodrigues L."/>
            <person name="Saibo N.J.M."/>
            <person name="Varela M.C."/>
            <person name="Egas C."/>
            <person name="Matos J."/>
            <person name="Miguel C.M."/>
            <person name="Oliveira M.M."/>
            <person name="Ricardo C.P."/>
            <person name="Goncalves S."/>
        </authorList>
    </citation>
    <scope>NUCLEOTIDE SEQUENCE [LARGE SCALE GENOMIC DNA]</scope>
    <source>
        <strain evidence="12">cv. HL8</strain>
    </source>
</reference>
<evidence type="ECO:0000256" key="8">
    <source>
        <dbReference type="PROSITE-ProRule" id="PRU00708"/>
    </source>
</evidence>
<organism evidence="11 12">
    <name type="scientific">Quercus suber</name>
    <name type="common">Cork oak</name>
    <dbReference type="NCBI Taxonomy" id="58331"/>
    <lineage>
        <taxon>Eukaryota</taxon>
        <taxon>Viridiplantae</taxon>
        <taxon>Streptophyta</taxon>
        <taxon>Embryophyta</taxon>
        <taxon>Tracheophyta</taxon>
        <taxon>Spermatophyta</taxon>
        <taxon>Magnoliopsida</taxon>
        <taxon>eudicotyledons</taxon>
        <taxon>Gunneridae</taxon>
        <taxon>Pentapetalae</taxon>
        <taxon>rosids</taxon>
        <taxon>fabids</taxon>
        <taxon>Fagales</taxon>
        <taxon>Fagaceae</taxon>
        <taxon>Quercus</taxon>
    </lineage>
</organism>
<dbReference type="Gene3D" id="1.20.58.70">
    <property type="match status" value="3"/>
</dbReference>
<dbReference type="InterPro" id="IPR002885">
    <property type="entry name" value="PPR_rpt"/>
</dbReference>
<dbReference type="PANTHER" id="PTHR47926:SF463">
    <property type="entry name" value="PENTATRICOPEPTIDE REPEAT-CONTAINING PROTEIN"/>
    <property type="match status" value="1"/>
</dbReference>
<dbReference type="GO" id="GO:0016020">
    <property type="term" value="C:membrane"/>
    <property type="evidence" value="ECO:0007669"/>
    <property type="project" value="InterPro"/>
</dbReference>
<name>A0AAW0J7S5_QUESU</name>
<dbReference type="PROSITE" id="PS50192">
    <property type="entry name" value="T_SNARE"/>
    <property type="match status" value="2"/>
</dbReference>
<feature type="domain" description="T-SNARE coiled-coil homology" evidence="10">
    <location>
        <begin position="236"/>
        <end position="298"/>
    </location>
</feature>
<evidence type="ECO:0000256" key="3">
    <source>
        <dbReference type="ARBA" id="ARBA00022448"/>
    </source>
</evidence>
<dbReference type="FunFam" id="1.25.40.10:FF:000690">
    <property type="entry name" value="Pentatricopeptide repeat-containing protein"/>
    <property type="match status" value="1"/>
</dbReference>
<feature type="repeat" description="PPR" evidence="8">
    <location>
        <begin position="1220"/>
        <end position="1254"/>
    </location>
</feature>
<comment type="similarity">
    <text evidence="1">Belongs to the PPR family. PCMP-H subfamily.</text>
</comment>
<feature type="transmembrane region" description="Helical" evidence="9">
    <location>
        <begin position="992"/>
        <end position="1011"/>
    </location>
</feature>
<dbReference type="Proteomes" id="UP000237347">
    <property type="component" value="Unassembled WGS sequence"/>
</dbReference>
<keyword evidence="7" id="KW-0175">Coiled coil</keyword>
<keyword evidence="9" id="KW-0812">Transmembrane</keyword>
<evidence type="ECO:0000256" key="4">
    <source>
        <dbReference type="ARBA" id="ARBA00022737"/>
    </source>
</evidence>
<dbReference type="InterPro" id="IPR011990">
    <property type="entry name" value="TPR-like_helical_dom_sf"/>
</dbReference>
<feature type="repeat" description="PPR" evidence="8">
    <location>
        <begin position="1119"/>
        <end position="1153"/>
    </location>
</feature>
<dbReference type="InterPro" id="IPR046960">
    <property type="entry name" value="PPR_At4g14850-like_plant"/>
</dbReference>
<keyword evidence="5" id="KW-0653">Protein transport</keyword>
<evidence type="ECO:0000256" key="5">
    <source>
        <dbReference type="ARBA" id="ARBA00022927"/>
    </source>
</evidence>
<dbReference type="InterPro" id="IPR013194">
    <property type="entry name" value="HDAC_interact_dom"/>
</dbReference>
<sequence>MKRLAVPKKWPIVVLDSSNCKRFSGFCKLIAKMNDLMTKSFLSYVELKKQAKKDIEAEIDLEANQLNPSDEQNLSQFFQEVDATKAEMEEITNLLFDLQHLNEESKSTHSAKILRGLRDRMDSDMVAVLRKAKIVKARLEAVDQSNVTNRRVSEAYKEGSHVDRTRILVTSGLRVKLRDMMNDFQSLREQILSDHKEDLKRRYYTATGEVPSQEVIDKMISGSVKVQLFEGNTELDLRSKERHEALMDIQRSLTKLHQIFLDMAVLVETQGEKMDDIEENVANAGHFISGGTDSLYYANQMKKNKAWVYWVWAVMVIILLVCVISIFHMLSLSSHYESVTSFSLIKNSMAPILLNLPNQLTFESNVAQTLSLLERCTNMMELKQIHAHIYKTGLIIDPIPVSRLLTFSTSLDFGNLIYARKKQAQKDLEADLEPEASQLNPTVIQNLSLFFQEVDAIKAEIKEITNLLFDLENVSEEAVSTHNTQILCRLRDRMESDMDTVLGKDKIVKERLEALDQSNVLNCRVSEACKEGSSIDRTRMLVTSGLRVKLRDKVNDFQSLREKILLDHKEDLKRSYSTETGEVRSQEAIDKMISGSSPRGGEKDEVGLEILEKPDFSKCPRVTPSYRDLNTNQHLASASKRAEFDNQVLNDRFICVNLDTKRSLRETTNSLVENNEKILNEFEDEKLEEDMFVATLSSAAERAEERLRQKLEEWKLGMNDLMTKSFLSYVELKKQAKKDIEAEIDLEANQLNPSDEQNLSQFFQEVDATKAEMEEITNLLFDLQHLNEESKSTHSAKILRGLRDRMDSDMVAVLRKAKIVKARLEAVDQSNVTNRRVSEAYKEGSHVDRTRILVTSGLRVKLRDMMNDFQSLREQILSDHKEDLKRRYYTATGEVPSQEVIDKMISGSVKVQLFEGNTELDLRSKERHEALMDIQRSLTKLHQIFLDMAVLVETQGEKMDDIEENVANAGHFISGGTDSLYYANQMKKNKAWVYWVWAVMVIILLVCVISIHKKRFHMLSLSSHYESVTSFSLIKNSMAPILLNLPNQLTFESNVAQTLSLLERCTNMMELKQIHAHIYKTGLIIDPIPVSRLLTFSTSLDFGNLIYARKVFDRISRRNTFMWNTMIRGYSNSNEPKEALFLYHQMLCHSAPQNAYTFPFLLKACSRMSALEETQQIHAHIIKTGFGLDIYATNSLLHVYAISGNIKSAHLLFDRLPHRDIVSWNSMIDGYTKSGNIYMASKFFKDMPVKNVISWTAMISGFVGANLNKEALKLFHEMQVARIKPDNVALVSSLSACAHLGSLDEGRWIHTYIDKNGIEIDPILGCVLIDMYVKCGDMDEALKVFRKLEKQSISAWTAIINGFAIHGQGQEALDWFMKMQKAGIKPNSITFTAILTACSHAGLVDEGKLLFKTMMTDYKLNPTIEHYGCMVDLLGRAGLLLEAKELIEKMPLNPNPAIWGALLNACRIHGHLELGKQIGKILIEVDPAHGGRYIHLASIHAADGEWDQAVQVRSRMKNQGVSKLPGCSAISLNGIIHEFLAGDASHPQMDEIYKMWNQIADKLQQDGYKPATGDLLLDLDDEEKERAIQQHSEKLAIAFGLIRTKPETTIRIFKNLRVCEDCHTVLKLISKIYAREIIVRDRTRFHLFKEGKCSCRDYW</sequence>
<dbReference type="SMART" id="SM00503">
    <property type="entry name" value="SynN"/>
    <property type="match status" value="3"/>
</dbReference>
<dbReference type="InterPro" id="IPR006011">
    <property type="entry name" value="Syntaxin_N"/>
</dbReference>
<dbReference type="InterPro" id="IPR046848">
    <property type="entry name" value="E_motif"/>
</dbReference>
<dbReference type="CDD" id="cd15848">
    <property type="entry name" value="SNARE_syntaxin1-like"/>
    <property type="match status" value="2"/>
</dbReference>
<dbReference type="FunFam" id="1.20.58.70:FF:000003">
    <property type="entry name" value="Qa-SNARE, Sso1/Syntaxin1-type, SYP12A-group"/>
    <property type="match status" value="2"/>
</dbReference>
<keyword evidence="6" id="KW-0007">Acetylation</keyword>
<keyword evidence="4" id="KW-0677">Repeat</keyword>
<dbReference type="Gene3D" id="1.20.5.110">
    <property type="match status" value="2"/>
</dbReference>
<dbReference type="GO" id="GO:0016192">
    <property type="term" value="P:vesicle-mediated transport"/>
    <property type="evidence" value="ECO:0007669"/>
    <property type="project" value="InterPro"/>
</dbReference>
<dbReference type="FunFam" id="1.25.40.10:FF:000470">
    <property type="entry name" value="Pentatricopeptide repeat-containing protein At5g66520"/>
    <property type="match status" value="1"/>
</dbReference>
<proteinExistence type="inferred from homology"/>
<evidence type="ECO:0000256" key="7">
    <source>
        <dbReference type="ARBA" id="ARBA00023054"/>
    </source>
</evidence>
<dbReference type="SMART" id="SM00761">
    <property type="entry name" value="HDAC_interact"/>
    <property type="match status" value="1"/>
</dbReference>
<evidence type="ECO:0000256" key="2">
    <source>
        <dbReference type="ARBA" id="ARBA00009063"/>
    </source>
</evidence>